<dbReference type="InterPro" id="IPR015424">
    <property type="entry name" value="PyrdxlP-dep_Trfase"/>
</dbReference>
<dbReference type="GO" id="GO:0008483">
    <property type="term" value="F:transaminase activity"/>
    <property type="evidence" value="ECO:0007669"/>
    <property type="project" value="UniProtKB-KW"/>
</dbReference>
<organism evidence="3 4">
    <name type="scientific">Cupriavidus necator (strain ATCC 43291 / DSM 13513 / CCUG 52238 / LMG 8453 / N-1)</name>
    <name type="common">Ralstonia eutropha</name>
    <dbReference type="NCBI Taxonomy" id="1042878"/>
    <lineage>
        <taxon>Bacteria</taxon>
        <taxon>Pseudomonadati</taxon>
        <taxon>Pseudomonadota</taxon>
        <taxon>Betaproteobacteria</taxon>
        <taxon>Burkholderiales</taxon>
        <taxon>Burkholderiaceae</taxon>
        <taxon>Cupriavidus</taxon>
    </lineage>
</organism>
<keyword evidence="3" id="KW-0808">Transferase</keyword>
<dbReference type="EMBL" id="CP002879">
    <property type="protein sequence ID" value="AEI81726.1"/>
    <property type="molecule type" value="Genomic_DNA"/>
</dbReference>
<proteinExistence type="predicted"/>
<evidence type="ECO:0000313" key="4">
    <source>
        <dbReference type="Proteomes" id="UP000006798"/>
    </source>
</evidence>
<name>F8GWF1_CUPNN</name>
<sequence length="263" mass="29136">MSPWFREGRYKATCVRSQDVCALSRAPPPAPWLSPGPTGVSMTLPRRTALLDWAEAAGGWILEDDYDGEYRYRGPPLPALKSLDRHERVVYCGTFSKVLFAGLRLGYVVVPDSQIAAFTAACRRSLHGGCPELMQAVVADFIEEGHFARHIKRMRALYAKRGNLCAVPAPSVSGGPKPRDEARRLQQPARKFRRWRLPNVVDRHTLIVAMFGDQLQIGLPHIRADEFDLGGDLGADEGGQRTSRSSRSCVPCRPTANGCNQPR</sequence>
<dbReference type="AlphaFoldDB" id="F8GWF1"/>
<feature type="domain" description="Aminotransferase class I/classII large" evidence="2">
    <location>
        <begin position="37"/>
        <end position="161"/>
    </location>
</feature>
<dbReference type="Gene3D" id="3.40.640.10">
    <property type="entry name" value="Type I PLP-dependent aspartate aminotransferase-like (Major domain)"/>
    <property type="match status" value="1"/>
</dbReference>
<dbReference type="Pfam" id="PF00155">
    <property type="entry name" value="Aminotran_1_2"/>
    <property type="match status" value="1"/>
</dbReference>
<protein>
    <submittedName>
        <fullName evidence="3">Transcriptional regulator MocR family</fullName>
        <ecNumber evidence="3">2.6.1.-</ecNumber>
    </submittedName>
</protein>
<feature type="compositionally biased region" description="Low complexity" evidence="1">
    <location>
        <begin position="241"/>
        <end position="255"/>
    </location>
</feature>
<keyword evidence="3" id="KW-0032">Aminotransferase</keyword>
<reference evidence="3 4" key="1">
    <citation type="journal article" date="2011" name="J. Bacteriol.">
        <title>Complete genome sequence of the type strain Cupriavidus necator N-1.</title>
        <authorList>
            <person name="Poehlein A."/>
            <person name="Kusian B."/>
            <person name="Friedrich B."/>
            <person name="Daniel R."/>
            <person name="Bowien B."/>
        </authorList>
    </citation>
    <scope>NUCLEOTIDE SEQUENCE [LARGE SCALE GENOMIC DNA]</scope>
    <source>
        <strain evidence="4">ATCC 43291 / DSM 13513 / CCUG 52238 / LMG 8453 / N-1</strain>
        <plasmid evidence="3 4">pBB1</plasmid>
    </source>
</reference>
<dbReference type="PANTHER" id="PTHR46577:SF1">
    <property type="entry name" value="HTH-TYPE TRANSCRIPTIONAL REGULATORY PROTEIN GABR"/>
    <property type="match status" value="1"/>
</dbReference>
<geneLocation type="plasmid" evidence="3 4">
    <name>pBB1</name>
</geneLocation>
<dbReference type="SUPFAM" id="SSF53383">
    <property type="entry name" value="PLP-dependent transferases"/>
    <property type="match status" value="1"/>
</dbReference>
<gene>
    <name evidence="3" type="ordered locus">CNE_BB1p03020</name>
</gene>
<keyword evidence="3" id="KW-0614">Plasmid</keyword>
<dbReference type="GO" id="GO:0030170">
    <property type="term" value="F:pyridoxal phosphate binding"/>
    <property type="evidence" value="ECO:0007669"/>
    <property type="project" value="InterPro"/>
</dbReference>
<dbReference type="Proteomes" id="UP000006798">
    <property type="component" value="Plasmid pBB1"/>
</dbReference>
<dbReference type="CDD" id="cd00609">
    <property type="entry name" value="AAT_like"/>
    <property type="match status" value="1"/>
</dbReference>
<evidence type="ECO:0000256" key="1">
    <source>
        <dbReference type="SAM" id="MobiDB-lite"/>
    </source>
</evidence>
<evidence type="ECO:0000259" key="2">
    <source>
        <dbReference type="Pfam" id="PF00155"/>
    </source>
</evidence>
<feature type="region of interest" description="Disordered" evidence="1">
    <location>
        <begin position="233"/>
        <end position="263"/>
    </location>
</feature>
<dbReference type="InterPro" id="IPR015421">
    <property type="entry name" value="PyrdxlP-dep_Trfase_major"/>
</dbReference>
<dbReference type="PANTHER" id="PTHR46577">
    <property type="entry name" value="HTH-TYPE TRANSCRIPTIONAL REGULATORY PROTEIN GABR"/>
    <property type="match status" value="1"/>
</dbReference>
<dbReference type="InterPro" id="IPR004839">
    <property type="entry name" value="Aminotransferase_I/II_large"/>
</dbReference>
<accession>F8GWF1</accession>
<dbReference type="HOGENOM" id="CLU_1056547_0_0_4"/>
<dbReference type="InterPro" id="IPR051446">
    <property type="entry name" value="HTH_trans_reg/aminotransferase"/>
</dbReference>
<dbReference type="EC" id="2.6.1.-" evidence="3"/>
<dbReference type="KEGG" id="cnc:CNE_BB1p03020"/>
<evidence type="ECO:0000313" key="3">
    <source>
        <dbReference type="EMBL" id="AEI81726.1"/>
    </source>
</evidence>